<feature type="transmembrane region" description="Helical" evidence="2">
    <location>
        <begin position="122"/>
        <end position="142"/>
    </location>
</feature>
<feature type="transmembrane region" description="Helical" evidence="2">
    <location>
        <begin position="442"/>
        <end position="461"/>
    </location>
</feature>
<dbReference type="SUPFAM" id="SSF90188">
    <property type="entry name" value="Somatomedin B domain"/>
    <property type="match status" value="1"/>
</dbReference>
<keyword evidence="2" id="KW-0812">Transmembrane</keyword>
<feature type="domain" description="SMB" evidence="3">
    <location>
        <begin position="52"/>
        <end position="95"/>
    </location>
</feature>
<protein>
    <recommendedName>
        <fullName evidence="3">SMB domain-containing protein</fullName>
    </recommendedName>
</protein>
<dbReference type="InterPro" id="IPR036024">
    <property type="entry name" value="Somatomedin_B-like_dom_sf"/>
</dbReference>
<dbReference type="AlphaFoldDB" id="A0AA36I1X3"/>
<feature type="transmembrane region" description="Helical" evidence="2">
    <location>
        <begin position="579"/>
        <end position="600"/>
    </location>
</feature>
<dbReference type="EMBL" id="CAUJNA010000557">
    <property type="protein sequence ID" value="CAJ1378639.1"/>
    <property type="molecule type" value="Genomic_DNA"/>
</dbReference>
<keyword evidence="5" id="KW-1185">Reference proteome</keyword>
<feature type="transmembrane region" description="Helical" evidence="2">
    <location>
        <begin position="404"/>
        <end position="422"/>
    </location>
</feature>
<evidence type="ECO:0000313" key="5">
    <source>
        <dbReference type="Proteomes" id="UP001178507"/>
    </source>
</evidence>
<comment type="caution">
    <text evidence="4">The sequence shown here is derived from an EMBL/GenBank/DDBJ whole genome shotgun (WGS) entry which is preliminary data.</text>
</comment>
<evidence type="ECO:0000313" key="4">
    <source>
        <dbReference type="EMBL" id="CAJ1378639.1"/>
    </source>
</evidence>
<feature type="transmembrane region" description="Helical" evidence="2">
    <location>
        <begin position="504"/>
        <end position="522"/>
    </location>
</feature>
<keyword evidence="2" id="KW-0472">Membrane</keyword>
<evidence type="ECO:0000256" key="1">
    <source>
        <dbReference type="ARBA" id="ARBA00023157"/>
    </source>
</evidence>
<dbReference type="PROSITE" id="PS50958">
    <property type="entry name" value="SMB_2"/>
    <property type="match status" value="1"/>
</dbReference>
<accession>A0AA36I1X3</accession>
<dbReference type="Proteomes" id="UP001178507">
    <property type="component" value="Unassembled WGS sequence"/>
</dbReference>
<gene>
    <name evidence="4" type="ORF">EVOR1521_LOCUS7130</name>
</gene>
<keyword evidence="2" id="KW-1133">Transmembrane helix</keyword>
<evidence type="ECO:0000259" key="3">
    <source>
        <dbReference type="PROSITE" id="PS50958"/>
    </source>
</evidence>
<name>A0AA36I1X3_9DINO</name>
<sequence length="625" mass="70249">MSRVRQLCSVGLGGAVLVASVPVLLFGFSPTGQANARDEGGHCGRLEGYNHTSASCEIFGGCHTFCPRNKCQCTSQCINIGNCCHDYVQYCVNKKHSDFELLQAEMKLERMEREGGIIGTEWIFSLAMIFFIFTMILLIFLVNSKHTSIQHSVYRVMCTTVSIFAASTSSVAVHGIVIEQLWQGKQPGLHQSAGPLVQARIYLVLTLLFYLFSNWCTHYYFRLKQEVFAVAELMSHMTGFMLIRLVGSLQQTVRESELKALTVVLVVFVLLRVVVDLAEWAREKFAATDAWHWQFALSGSGQWNDLSHLQSRRLEELRVQQAPGEPDSDYTLLRPISVLLEAEDDMEDPDPLARFGPMRCALSSPSFCAGEMRRDEEKEGSSQSWQLRRHSHWDEAMQTGTIEGAALAIGFLVMQSVVLFHTHYLHSQEGLVQKPEYWWEKYVLAGWGIAFGVLFFVATILERNCSNTLTEFLRECFSASMGFCFVRMAELTARPYCSMMDTSIIVAFPLTWAAFIATALIFKFCDPGDEPDKGPVPEDVAHLLHSAANSCGIIVGLAWDKAFESLAINMTAGWNGHYVISKCVLATVVWASVVPTWLWYLVPQEKKLEHGVPLRLRAQSHHSRH</sequence>
<organism evidence="4 5">
    <name type="scientific">Effrenium voratum</name>
    <dbReference type="NCBI Taxonomy" id="2562239"/>
    <lineage>
        <taxon>Eukaryota</taxon>
        <taxon>Sar</taxon>
        <taxon>Alveolata</taxon>
        <taxon>Dinophyceae</taxon>
        <taxon>Suessiales</taxon>
        <taxon>Symbiodiniaceae</taxon>
        <taxon>Effrenium</taxon>
    </lineage>
</organism>
<proteinExistence type="predicted"/>
<dbReference type="InterPro" id="IPR001212">
    <property type="entry name" value="Somatomedin_B_dom"/>
</dbReference>
<feature type="transmembrane region" description="Helical" evidence="2">
    <location>
        <begin position="542"/>
        <end position="559"/>
    </location>
</feature>
<feature type="transmembrane region" description="Helical" evidence="2">
    <location>
        <begin position="154"/>
        <end position="177"/>
    </location>
</feature>
<evidence type="ECO:0000256" key="2">
    <source>
        <dbReference type="SAM" id="Phobius"/>
    </source>
</evidence>
<dbReference type="PROSITE" id="PS00524">
    <property type="entry name" value="SMB_1"/>
    <property type="match status" value="1"/>
</dbReference>
<reference evidence="4" key="1">
    <citation type="submission" date="2023-08" db="EMBL/GenBank/DDBJ databases">
        <authorList>
            <person name="Chen Y."/>
            <person name="Shah S."/>
            <person name="Dougan E. K."/>
            <person name="Thang M."/>
            <person name="Chan C."/>
        </authorList>
    </citation>
    <scope>NUCLEOTIDE SEQUENCE</scope>
</reference>
<feature type="transmembrane region" description="Helical" evidence="2">
    <location>
        <begin position="197"/>
        <end position="215"/>
    </location>
</feature>
<keyword evidence="1" id="KW-1015">Disulfide bond</keyword>